<protein>
    <recommendedName>
        <fullName evidence="4">Retrotransposon gag domain-containing protein</fullName>
    </recommendedName>
</protein>
<name>A0A1J6IXM6_NICAT</name>
<evidence type="ECO:0000313" key="3">
    <source>
        <dbReference type="Proteomes" id="UP000187609"/>
    </source>
</evidence>
<dbReference type="Pfam" id="PF08284">
    <property type="entry name" value="RVP_2"/>
    <property type="match status" value="1"/>
</dbReference>
<dbReference type="InterPro" id="IPR021109">
    <property type="entry name" value="Peptidase_aspartic_dom_sf"/>
</dbReference>
<evidence type="ECO:0008006" key="4">
    <source>
        <dbReference type="Google" id="ProtNLM"/>
    </source>
</evidence>
<reference evidence="2" key="1">
    <citation type="submission" date="2016-11" db="EMBL/GenBank/DDBJ databases">
        <title>The genome of Nicotiana attenuata.</title>
        <authorList>
            <person name="Xu S."/>
            <person name="Brockmoeller T."/>
            <person name="Gaquerel E."/>
            <person name="Navarro A."/>
            <person name="Kuhl H."/>
            <person name="Gase K."/>
            <person name="Ling Z."/>
            <person name="Zhou W."/>
            <person name="Kreitzer C."/>
            <person name="Stanke M."/>
            <person name="Tang H."/>
            <person name="Lyons E."/>
            <person name="Pandey P."/>
            <person name="Pandey S.P."/>
            <person name="Timmermann B."/>
            <person name="Baldwin I.T."/>
        </authorList>
    </citation>
    <scope>NUCLEOTIDE SEQUENCE [LARGE SCALE GENOMIC DNA]</scope>
    <source>
        <strain evidence="2">UT</strain>
    </source>
</reference>
<dbReference type="AlphaFoldDB" id="A0A1J6IXM6"/>
<sequence length="458" mass="51084">LAEFREILMDVVSTKAPAGLPHRHPAMDVTRQDHAPVTTTLRQKPASVEFGRFRGDNPEAWIFQAERYFDFYKIEEDQRLTMASFYLDDEALEWIRFKQKGLESAEGRLAKLRQVTTVSELQGRFETIANETDEISEKLMIQLFIFGLREDIKHSVLTHEPKTPNSTSLYHNPSSSTGTANTSIPAPRPPLKRLTHAELQNRRDRGLCYYCEQKYTAGHKCKNPPRLLLLTDGSDIDPTLPETFVSDDILAEELQCLEVQEHSAISYHALAGGNSSSTLRFLGHVNGSPIQVLVDGGSDHNFIQTRVADFLQLVVEIIPTFSVVVGSGQRLRCEGVVRQVPITIQGCNLPMDLYVLPLHGADVVLGTAWLATLGRVVTDYAERVFEFFHQGTTVSWKGLASSSAQPIQLHSLRKCTATDAISSYYCLQILPPTPAENESLSPALSCLLDSFADVFQKP</sequence>
<dbReference type="InterPro" id="IPR032567">
    <property type="entry name" value="RTL1-rel"/>
</dbReference>
<keyword evidence="3" id="KW-1185">Reference proteome</keyword>
<proteinExistence type="predicted"/>
<comment type="caution">
    <text evidence="2">The sequence shown here is derived from an EMBL/GenBank/DDBJ whole genome shotgun (WGS) entry which is preliminary data.</text>
</comment>
<dbReference type="SMR" id="A0A1J6IXM6"/>
<feature type="non-terminal residue" evidence="2">
    <location>
        <position position="458"/>
    </location>
</feature>
<organism evidence="2 3">
    <name type="scientific">Nicotiana attenuata</name>
    <name type="common">Coyote tobacco</name>
    <dbReference type="NCBI Taxonomy" id="49451"/>
    <lineage>
        <taxon>Eukaryota</taxon>
        <taxon>Viridiplantae</taxon>
        <taxon>Streptophyta</taxon>
        <taxon>Embryophyta</taxon>
        <taxon>Tracheophyta</taxon>
        <taxon>Spermatophyta</taxon>
        <taxon>Magnoliopsida</taxon>
        <taxon>eudicotyledons</taxon>
        <taxon>Gunneridae</taxon>
        <taxon>Pentapetalae</taxon>
        <taxon>asterids</taxon>
        <taxon>lamiids</taxon>
        <taxon>Solanales</taxon>
        <taxon>Solanaceae</taxon>
        <taxon>Nicotianoideae</taxon>
        <taxon>Nicotianeae</taxon>
        <taxon>Nicotiana</taxon>
    </lineage>
</organism>
<accession>A0A1J6IXM6</accession>
<dbReference type="CDD" id="cd00303">
    <property type="entry name" value="retropepsin_like"/>
    <property type="match status" value="1"/>
</dbReference>
<dbReference type="Proteomes" id="UP000187609">
    <property type="component" value="Unassembled WGS sequence"/>
</dbReference>
<evidence type="ECO:0000313" key="2">
    <source>
        <dbReference type="EMBL" id="OIT03531.1"/>
    </source>
</evidence>
<dbReference type="STRING" id="49451.A0A1J6IXM6"/>
<dbReference type="Gene3D" id="2.40.70.10">
    <property type="entry name" value="Acid Proteases"/>
    <property type="match status" value="1"/>
</dbReference>
<feature type="non-terminal residue" evidence="2">
    <location>
        <position position="1"/>
    </location>
</feature>
<feature type="region of interest" description="Disordered" evidence="1">
    <location>
        <begin position="159"/>
        <end position="190"/>
    </location>
</feature>
<dbReference type="SUPFAM" id="SSF50630">
    <property type="entry name" value="Acid proteases"/>
    <property type="match status" value="1"/>
</dbReference>
<evidence type="ECO:0000256" key="1">
    <source>
        <dbReference type="SAM" id="MobiDB-lite"/>
    </source>
</evidence>
<dbReference type="Gramene" id="OIT03531">
    <property type="protein sequence ID" value="OIT03531"/>
    <property type="gene ID" value="A4A49_57573"/>
</dbReference>
<dbReference type="OMA" id="ICDSICK"/>
<dbReference type="PANTHER" id="PTHR15503">
    <property type="entry name" value="LDOC1 RELATED"/>
    <property type="match status" value="1"/>
</dbReference>
<dbReference type="EMBL" id="MJEQ01037187">
    <property type="protein sequence ID" value="OIT03531.1"/>
    <property type="molecule type" value="Genomic_DNA"/>
</dbReference>
<feature type="compositionally biased region" description="Polar residues" evidence="1">
    <location>
        <begin position="163"/>
        <end position="184"/>
    </location>
</feature>
<gene>
    <name evidence="2" type="ORF">A4A49_57573</name>
</gene>
<dbReference type="PANTHER" id="PTHR15503:SF22">
    <property type="entry name" value="TRANSPOSON TY3-I GAG POLYPROTEIN"/>
    <property type="match status" value="1"/>
</dbReference>